<comment type="similarity">
    <text evidence="2">Belongs to the ABC transporter superfamily.</text>
</comment>
<dbReference type="RefSeq" id="WP_036439263.1">
    <property type="nucleotide sequence ID" value="NZ_CP033021.1"/>
</dbReference>
<evidence type="ECO:0000313" key="6">
    <source>
        <dbReference type="EMBL" id="AYN65183.1"/>
    </source>
</evidence>
<sequence>MIKSLKIKNNNETYDINLNSQVNVIVGEKGSGKSTLLLILAEAIANKKLFKNEYEWFNEKAKFLVDSINIDNTEIKTQDFSYIFDSENKQNSKDAGILEIQKNLSGYISQNDSRKNSLDSSEYVEKQKSNCIDNFTEKIYYDQDQKMLKQLDDFRLLEDLLNEYRHERNRQIALSNVFNQSFNLNEGSTKNIATIDCDSSNEIKKIKELLKSIEETKEKIYSTNLVVNNLLAQFEQSSSLLQISNEQLLDIQQRTENVILQNNLFLEYYNQYNLVVSKDKKALECFKLSFTNAKRAYLEELSNTLKIQNDNEQLLEHFSNLGRIMKKINRQYNSIIEKEIILNWTLEETDKKNKNIKYKIESFALSEEEKNLILNKWLGSTNKSNTIADVLNGNIKDNFDIKKMIKALIKDKIKIYAGDEEYKNLSMGQKTLFGITHAIDTLNNVPNEQYLLLDQIEDNLDNKTIYEKIVPMLQEQIKKGKQIFVVTHNPNIGTLIKGNIITTDIFNTNLNKKFVVNEIIREDNEIDTPQSLYLEGSMKALYERLKVHEEKINKTKGDK</sequence>
<dbReference type="CDD" id="cd00267">
    <property type="entry name" value="ABC_ATPase"/>
    <property type="match status" value="1"/>
</dbReference>
<dbReference type="Proteomes" id="UP000029712">
    <property type="component" value="Chromosome"/>
</dbReference>
<accession>A0A454C9A1</accession>
<keyword evidence="4" id="KW-1003">Cell membrane</keyword>
<protein>
    <recommendedName>
        <fullName evidence="8">ATP-binding cassette domain-containing protein</fullName>
    </recommendedName>
</protein>
<dbReference type="AlphaFoldDB" id="A0A454C9A1"/>
<evidence type="ECO:0000256" key="3">
    <source>
        <dbReference type="ARBA" id="ARBA00022448"/>
    </source>
</evidence>
<keyword evidence="5" id="KW-0472">Membrane</keyword>
<evidence type="ECO:0000256" key="2">
    <source>
        <dbReference type="ARBA" id="ARBA00005417"/>
    </source>
</evidence>
<dbReference type="GO" id="GO:0005886">
    <property type="term" value="C:plasma membrane"/>
    <property type="evidence" value="ECO:0007669"/>
    <property type="project" value="UniProtKB-SubCell"/>
</dbReference>
<evidence type="ECO:0000256" key="1">
    <source>
        <dbReference type="ARBA" id="ARBA00004202"/>
    </source>
</evidence>
<dbReference type="EMBL" id="CP033021">
    <property type="protein sequence ID" value="AYN65183.1"/>
    <property type="molecule type" value="Genomic_DNA"/>
</dbReference>
<evidence type="ECO:0008006" key="8">
    <source>
        <dbReference type="Google" id="ProtNLM"/>
    </source>
</evidence>
<evidence type="ECO:0000256" key="4">
    <source>
        <dbReference type="ARBA" id="ARBA00022475"/>
    </source>
</evidence>
<organism evidence="6 7">
    <name type="scientific">Metamycoplasma hominis</name>
    <name type="common">Mycoplasma hominis</name>
    <dbReference type="NCBI Taxonomy" id="2098"/>
    <lineage>
        <taxon>Bacteria</taxon>
        <taxon>Bacillati</taxon>
        <taxon>Mycoplasmatota</taxon>
        <taxon>Mycoplasmoidales</taxon>
        <taxon>Metamycoplasmataceae</taxon>
        <taxon>Metamycoplasma</taxon>
    </lineage>
</organism>
<keyword evidence="3" id="KW-0813">Transport</keyword>
<name>A0A454C9A1_METHO</name>
<reference evidence="6 7" key="2">
    <citation type="submission" date="2018-10" db="EMBL/GenBank/DDBJ databases">
        <title>Detection and isolation of Mycoplasma hominis as a predominant microorganism from pelvic cavity of patient with salpingitis and tubo-ovarian abscess.</title>
        <authorList>
            <person name="Guschin A.E."/>
            <person name="Khayrullina G.A."/>
            <person name="Rakovskaya I.V."/>
            <person name="Shelenkov A.A."/>
            <person name="Shagin D.A."/>
        </authorList>
    </citation>
    <scope>NUCLEOTIDE SEQUENCE [LARGE SCALE GENOMIC DNA]</scope>
    <source>
        <strain evidence="7">TOA</strain>
    </source>
</reference>
<dbReference type="Gene3D" id="3.40.50.300">
    <property type="entry name" value="P-loop containing nucleotide triphosphate hydrolases"/>
    <property type="match status" value="2"/>
</dbReference>
<evidence type="ECO:0000256" key="5">
    <source>
        <dbReference type="ARBA" id="ARBA00023136"/>
    </source>
</evidence>
<dbReference type="InterPro" id="IPR050086">
    <property type="entry name" value="MetN_ABC_transporter-like"/>
</dbReference>
<proteinExistence type="inferred from homology"/>
<reference evidence="6 7" key="1">
    <citation type="submission" date="2014-08" db="EMBL/GenBank/DDBJ databases">
        <authorList>
            <person name="Kuleshov K."/>
            <person name="Dedkov V."/>
            <person name="Markelov M."/>
            <person name="Pimkina E."/>
        </authorList>
    </citation>
    <scope>NUCLEOTIDE SEQUENCE [LARGE SCALE GENOMIC DNA]</scope>
    <source>
        <strain evidence="7">TOA</strain>
    </source>
</reference>
<gene>
    <name evidence="6" type="ORF">KN71_000410</name>
</gene>
<dbReference type="PANTHER" id="PTHR43166:SF9">
    <property type="entry name" value="GLUTAMATE_ASPARTATE IMPORT ATP-BINDING PROTEIN GLTL"/>
    <property type="match status" value="1"/>
</dbReference>
<comment type="subcellular location">
    <subcellularLocation>
        <location evidence="1">Cell membrane</location>
        <topology evidence="1">Peripheral membrane protein</topology>
    </subcellularLocation>
</comment>
<dbReference type="InterPro" id="IPR027417">
    <property type="entry name" value="P-loop_NTPase"/>
</dbReference>
<dbReference type="SUPFAM" id="SSF52540">
    <property type="entry name" value="P-loop containing nucleoside triphosphate hydrolases"/>
    <property type="match status" value="1"/>
</dbReference>
<dbReference type="OrthoDB" id="9791620at2"/>
<evidence type="ECO:0000313" key="7">
    <source>
        <dbReference type="Proteomes" id="UP000029712"/>
    </source>
</evidence>
<dbReference type="PANTHER" id="PTHR43166">
    <property type="entry name" value="AMINO ACID IMPORT ATP-BINDING PROTEIN"/>
    <property type="match status" value="1"/>
</dbReference>